<feature type="non-terminal residue" evidence="1">
    <location>
        <position position="1"/>
    </location>
</feature>
<gene>
    <name evidence="1" type="primary">ORF11626</name>
</gene>
<protein>
    <submittedName>
        <fullName evidence="1">Uncharacterized protein</fullName>
    </submittedName>
</protein>
<name>A0A0B6Y3S8_9EUPU</name>
<dbReference type="AlphaFoldDB" id="A0A0B6Y3S8"/>
<proteinExistence type="predicted"/>
<dbReference type="EMBL" id="HACG01003908">
    <property type="protein sequence ID" value="CEK50773.1"/>
    <property type="molecule type" value="Transcribed_RNA"/>
</dbReference>
<evidence type="ECO:0000313" key="1">
    <source>
        <dbReference type="EMBL" id="CEK50773.1"/>
    </source>
</evidence>
<accession>A0A0B6Y3S8</accession>
<sequence length="79" mass="8802">HIAQMGYKILRSVGQKAELIFKLEKPTSIHLCYELYLLSAAIVSLDLTGKSGDGLKLAKDFLSAYVRSYKPKATNTKQK</sequence>
<feature type="non-terminal residue" evidence="1">
    <location>
        <position position="79"/>
    </location>
</feature>
<reference evidence="1" key="1">
    <citation type="submission" date="2014-12" db="EMBL/GenBank/DDBJ databases">
        <title>Insight into the proteome of Arion vulgaris.</title>
        <authorList>
            <person name="Aradska J."/>
            <person name="Bulat T."/>
            <person name="Smidak R."/>
            <person name="Sarate P."/>
            <person name="Gangsoo J."/>
            <person name="Sialana F."/>
            <person name="Bilban M."/>
            <person name="Lubec G."/>
        </authorList>
    </citation>
    <scope>NUCLEOTIDE SEQUENCE</scope>
    <source>
        <tissue evidence="1">Skin</tissue>
    </source>
</reference>
<organism evidence="1">
    <name type="scientific">Arion vulgaris</name>
    <dbReference type="NCBI Taxonomy" id="1028688"/>
    <lineage>
        <taxon>Eukaryota</taxon>
        <taxon>Metazoa</taxon>
        <taxon>Spiralia</taxon>
        <taxon>Lophotrochozoa</taxon>
        <taxon>Mollusca</taxon>
        <taxon>Gastropoda</taxon>
        <taxon>Heterobranchia</taxon>
        <taxon>Euthyneura</taxon>
        <taxon>Panpulmonata</taxon>
        <taxon>Eupulmonata</taxon>
        <taxon>Stylommatophora</taxon>
        <taxon>Helicina</taxon>
        <taxon>Arionoidea</taxon>
        <taxon>Arionidae</taxon>
        <taxon>Arion</taxon>
    </lineage>
</organism>